<reference evidence="1" key="3">
    <citation type="submission" date="2007-03" db="EMBL/GenBank/DDBJ databases">
        <authorList>
            <person name="Rogozin I.B."/>
            <person name="Iyer L.M."/>
            <person name="Liang L."/>
            <person name="Glazko G.V."/>
            <person name="Liston V.G."/>
            <person name="Pavlov Y.I."/>
            <person name="Pancer Z."/>
        </authorList>
    </citation>
    <scope>NUCLEOTIDE SEQUENCE</scope>
</reference>
<name>A5HIA4_PETMA</name>
<reference evidence="1" key="1">
    <citation type="journal article" date="2007" name="Nat. Immunol.">
        <title>Evolution and diversification of lamprey antigen receptors: evidence for involvement of an AID-APOBEC family cytosine deaminase.</title>
        <authorList>
            <person name="Rogozin I.B."/>
            <person name="Iyer L.M."/>
            <person name="Liang L."/>
            <person name="Glazko G.V."/>
            <person name="Liston V.G."/>
            <person name="Pavlov Y.I."/>
            <person name="Aravind L."/>
            <person name="Pancer Z."/>
        </authorList>
    </citation>
    <scope>NUCLEOTIDE SEQUENCE</scope>
</reference>
<protein>
    <submittedName>
        <fullName evidence="1">Variable lymphocyte receptor B cassette</fullName>
    </submittedName>
</protein>
<keyword evidence="1" id="KW-0675">Receptor</keyword>
<dbReference type="AlphaFoldDB" id="A5HIA4"/>
<evidence type="ECO:0000313" key="2">
    <source>
        <dbReference type="Ensembl" id="ENSPMAP00000011259.1"/>
    </source>
</evidence>
<feature type="non-terminal residue" evidence="1">
    <location>
        <position position="42"/>
    </location>
</feature>
<accession>A5HIA4</accession>
<evidence type="ECO:0000313" key="1">
    <source>
        <dbReference type="EMBL" id="ABO86059.1"/>
    </source>
</evidence>
<dbReference type="HOGENOM" id="CLU_3263162_0_0_1"/>
<reference evidence="2" key="4">
    <citation type="submission" date="2025-05" db="UniProtKB">
        <authorList>
            <consortium name="Ensembl"/>
        </authorList>
    </citation>
    <scope>IDENTIFICATION</scope>
</reference>
<reference evidence="1" key="2">
    <citation type="submission" date="2007-03" db="EMBL/GenBank/DDBJ databases">
        <authorList>
            <person name="Mardis E.R."/>
        </authorList>
    </citation>
    <scope>NUCLEOTIDE SEQUENCE</scope>
</reference>
<dbReference type="Ensembl" id="ENSPMAT00000011305.1">
    <property type="protein sequence ID" value="ENSPMAP00000011259.1"/>
    <property type="gene ID" value="ENSPMAG00000010278.1"/>
</dbReference>
<sequence length="42" mass="4981">PWDCACSHSLRLSRRVAQAELGQCRLDWQHPMPSLVPYWEEK</sequence>
<proteinExistence type="predicted"/>
<organism evidence="1">
    <name type="scientific">Petromyzon marinus</name>
    <name type="common">Sea lamprey</name>
    <dbReference type="NCBI Taxonomy" id="7757"/>
    <lineage>
        <taxon>Eukaryota</taxon>
        <taxon>Metazoa</taxon>
        <taxon>Chordata</taxon>
        <taxon>Craniata</taxon>
        <taxon>Vertebrata</taxon>
        <taxon>Cyclostomata</taxon>
        <taxon>Hyperoartia</taxon>
        <taxon>Petromyzontiformes</taxon>
        <taxon>Petromyzontidae</taxon>
        <taxon>Petromyzon</taxon>
    </lineage>
</organism>
<feature type="non-terminal residue" evidence="1">
    <location>
        <position position="1"/>
    </location>
</feature>
<dbReference type="EMBL" id="EF529391">
    <property type="protein sequence ID" value="ABO86059.1"/>
    <property type="molecule type" value="Genomic_DNA"/>
</dbReference>